<dbReference type="SUPFAM" id="SSF47616">
    <property type="entry name" value="GST C-terminal domain-like"/>
    <property type="match status" value="1"/>
</dbReference>
<dbReference type="Gene3D" id="3.40.30.10">
    <property type="entry name" value="Glutaredoxin"/>
    <property type="match status" value="1"/>
</dbReference>
<dbReference type="AlphaFoldDB" id="A0A9P6J002"/>
<evidence type="ECO:0000259" key="4">
    <source>
        <dbReference type="PROSITE" id="PS50405"/>
    </source>
</evidence>
<dbReference type="InterPro" id="IPR010987">
    <property type="entry name" value="Glutathione-S-Trfase_C-like"/>
</dbReference>
<dbReference type="EMBL" id="JAAAHY010000863">
    <property type="protein sequence ID" value="KAF9956167.1"/>
    <property type="molecule type" value="Genomic_DNA"/>
</dbReference>
<dbReference type="PIRSF" id="PIRSF015753">
    <property type="entry name" value="GST"/>
    <property type="match status" value="1"/>
</dbReference>
<feature type="binding site" evidence="2">
    <location>
        <position position="89"/>
    </location>
    <ligand>
        <name>glutathione</name>
        <dbReference type="ChEBI" id="CHEBI:57925"/>
    </ligand>
</feature>
<feature type="site" description="Lowers pKa of active site Cys" evidence="3">
    <location>
        <position position="244"/>
    </location>
</feature>
<dbReference type="CDD" id="cd03190">
    <property type="entry name" value="GST_C_Omega_like"/>
    <property type="match status" value="1"/>
</dbReference>
<dbReference type="PROSITE" id="PS50405">
    <property type="entry name" value="GST_CTER"/>
    <property type="match status" value="1"/>
</dbReference>
<comment type="caution">
    <text evidence="5">The sequence shown here is derived from an EMBL/GenBank/DDBJ whole genome shotgun (WGS) entry which is preliminary data.</text>
</comment>
<dbReference type="SUPFAM" id="SSF52833">
    <property type="entry name" value="Thioredoxin-like"/>
    <property type="match status" value="1"/>
</dbReference>
<dbReference type="SFLD" id="SFLDG01148">
    <property type="entry name" value="Xi_(cytGST)"/>
    <property type="match status" value="1"/>
</dbReference>
<feature type="binding site" evidence="2">
    <location>
        <begin position="137"/>
        <end position="138"/>
    </location>
    <ligand>
        <name>glutathione</name>
        <dbReference type="ChEBI" id="CHEBI:57925"/>
    </ligand>
</feature>
<dbReference type="FunFam" id="3.40.30.10:FF:000162">
    <property type="entry name" value="Glutathione S-transferase Gst3"/>
    <property type="match status" value="1"/>
</dbReference>
<dbReference type="GO" id="GO:0005737">
    <property type="term" value="C:cytoplasm"/>
    <property type="evidence" value="ECO:0007669"/>
    <property type="project" value="TreeGrafter"/>
</dbReference>
<dbReference type="Gene3D" id="1.20.1050.10">
    <property type="match status" value="1"/>
</dbReference>
<feature type="active site" description="Proton donor/acceptor" evidence="1">
    <location>
        <position position="186"/>
    </location>
</feature>
<evidence type="ECO:0000256" key="2">
    <source>
        <dbReference type="PIRSR" id="PIRSR015753-2"/>
    </source>
</evidence>
<feature type="active site" description="Nucleophile" evidence="1">
    <location>
        <position position="56"/>
    </location>
</feature>
<gene>
    <name evidence="5" type="primary">ECM4_2</name>
    <name evidence="5" type="ORF">BGZ70_010026</name>
</gene>
<dbReference type="Pfam" id="PF13409">
    <property type="entry name" value="GST_N_2"/>
    <property type="match status" value="1"/>
</dbReference>
<evidence type="ECO:0000256" key="3">
    <source>
        <dbReference type="PIRSR" id="PIRSR015753-3"/>
    </source>
</evidence>
<accession>A0A9P6J002</accession>
<reference evidence="5" key="1">
    <citation type="journal article" date="2020" name="Fungal Divers.">
        <title>Resolving the Mortierellaceae phylogeny through synthesis of multi-gene phylogenetics and phylogenomics.</title>
        <authorList>
            <person name="Vandepol N."/>
            <person name="Liber J."/>
            <person name="Desiro A."/>
            <person name="Na H."/>
            <person name="Kennedy M."/>
            <person name="Barry K."/>
            <person name="Grigoriev I.V."/>
            <person name="Miller A.N."/>
            <person name="O'Donnell K."/>
            <person name="Stajich J.E."/>
            <person name="Bonito G."/>
        </authorList>
    </citation>
    <scope>NUCLEOTIDE SEQUENCE</scope>
    <source>
        <strain evidence="5">CK1249</strain>
    </source>
</reference>
<dbReference type="PANTHER" id="PTHR32419">
    <property type="entry name" value="GLUTATHIONYL-HYDROQUINONE REDUCTASE"/>
    <property type="match status" value="1"/>
</dbReference>
<protein>
    <submittedName>
        <fullName evidence="5">S-glutathionyl-(Chloro)hydroquinone reductase</fullName>
    </submittedName>
</protein>
<dbReference type="SFLD" id="SFLDG01206">
    <property type="entry name" value="Xi.1"/>
    <property type="match status" value="1"/>
</dbReference>
<dbReference type="InterPro" id="IPR004045">
    <property type="entry name" value="Glutathione_S-Trfase_N"/>
</dbReference>
<feature type="site" description="Lowers pKa of active site Cys" evidence="3">
    <location>
        <position position="288"/>
    </location>
</feature>
<dbReference type="SFLD" id="SFLDS00019">
    <property type="entry name" value="Glutathione_Transferase_(cytos"/>
    <property type="match status" value="1"/>
</dbReference>
<dbReference type="GO" id="GO:0004364">
    <property type="term" value="F:glutathione transferase activity"/>
    <property type="evidence" value="ECO:0007669"/>
    <property type="project" value="InterPro"/>
</dbReference>
<evidence type="ECO:0000313" key="5">
    <source>
        <dbReference type="EMBL" id="KAF9956167.1"/>
    </source>
</evidence>
<dbReference type="InterPro" id="IPR040079">
    <property type="entry name" value="Glutathione_S-Trfase"/>
</dbReference>
<evidence type="ECO:0000256" key="1">
    <source>
        <dbReference type="PIRSR" id="PIRSR015753-1"/>
    </source>
</evidence>
<dbReference type="Proteomes" id="UP000738359">
    <property type="component" value="Unassembled WGS sequence"/>
</dbReference>
<sequence length="315" mass="36151">MSTSASSQPAILKWANDKTGEFKRQVSTFRDVIVDEPGAQFTPEAGRYHLYVSLACPWAHRTLLVRALKGLEDIISVDVVHWHLQENGWPFKDGYEDSLFGAKFIRDIYFKAQPDYSGRFTVPVLWDKKTQTIVNNESSEIIRMLNTAFDKIVPEKAGVNFYPDHLKADIDATNEWVYDTVNNGVYKSGFATSQEAYDNNVYPLFKSLDRIEEILSKSDYLVGNTLTEADLRLWTTIVRFDPVYHGHFKCNIKGIEKDYPNILKWTRRIYQMPKVAETVNMEHIKHHYYKSHTQINPTAITPAGNGPNLAEPKIV</sequence>
<dbReference type="PANTHER" id="PTHR32419:SF6">
    <property type="entry name" value="GLUTATHIONE S-TRANSFERASE OMEGA-LIKE 1-RELATED"/>
    <property type="match status" value="1"/>
</dbReference>
<dbReference type="OrthoDB" id="2309723at2759"/>
<feature type="binding site" evidence="2">
    <location>
        <begin position="119"/>
        <end position="122"/>
    </location>
    <ligand>
        <name>glutathione</name>
        <dbReference type="ChEBI" id="CHEBI:57925"/>
    </ligand>
</feature>
<keyword evidence="6" id="KW-1185">Reference proteome</keyword>
<proteinExistence type="predicted"/>
<name>A0A9P6J002_MORAP</name>
<dbReference type="InterPro" id="IPR036282">
    <property type="entry name" value="Glutathione-S-Trfase_C_sf"/>
</dbReference>
<evidence type="ECO:0000313" key="6">
    <source>
        <dbReference type="Proteomes" id="UP000738359"/>
    </source>
</evidence>
<organism evidence="5 6">
    <name type="scientific">Mortierella alpina</name>
    <name type="common">Oleaginous fungus</name>
    <name type="synonym">Mortierella renispora</name>
    <dbReference type="NCBI Taxonomy" id="64518"/>
    <lineage>
        <taxon>Eukaryota</taxon>
        <taxon>Fungi</taxon>
        <taxon>Fungi incertae sedis</taxon>
        <taxon>Mucoromycota</taxon>
        <taxon>Mortierellomycotina</taxon>
        <taxon>Mortierellomycetes</taxon>
        <taxon>Mortierellales</taxon>
        <taxon>Mortierellaceae</taxon>
        <taxon>Mortierella</taxon>
    </lineage>
</organism>
<dbReference type="InterPro" id="IPR047047">
    <property type="entry name" value="GST_Omega-like_C"/>
</dbReference>
<feature type="domain" description="GST C-terminal" evidence="4">
    <location>
        <begin position="163"/>
        <end position="291"/>
    </location>
</feature>
<dbReference type="InterPro" id="IPR016639">
    <property type="entry name" value="GST_Omega/GSH"/>
</dbReference>
<dbReference type="InterPro" id="IPR036249">
    <property type="entry name" value="Thioredoxin-like_sf"/>
</dbReference>
<dbReference type="Pfam" id="PF13410">
    <property type="entry name" value="GST_C_2"/>
    <property type="match status" value="1"/>
</dbReference>